<feature type="non-terminal residue" evidence="1">
    <location>
        <position position="1"/>
    </location>
</feature>
<reference evidence="1" key="1">
    <citation type="journal article" date="2019" name="Environ. Microbiol.">
        <title>Fungal ecological strategies reflected in gene transcription - a case study of two litter decomposers.</title>
        <authorList>
            <person name="Barbi F."/>
            <person name="Kohler A."/>
            <person name="Barry K."/>
            <person name="Baskaran P."/>
            <person name="Daum C."/>
            <person name="Fauchery L."/>
            <person name="Ihrmark K."/>
            <person name="Kuo A."/>
            <person name="LaButti K."/>
            <person name="Lipzen A."/>
            <person name="Morin E."/>
            <person name="Grigoriev I.V."/>
            <person name="Henrissat B."/>
            <person name="Lindahl B."/>
            <person name="Martin F."/>
        </authorList>
    </citation>
    <scope>NUCLEOTIDE SEQUENCE</scope>
    <source>
        <strain evidence="1">JB14</strain>
    </source>
</reference>
<dbReference type="OrthoDB" id="2654453at2759"/>
<dbReference type="AlphaFoldDB" id="A0A6A4I6D1"/>
<protein>
    <recommendedName>
        <fullName evidence="3">WD40 repeat-like protein</fullName>
    </recommendedName>
</protein>
<sequence length="191" mass="20911">ASNQGYTTAIVWITKPNDAEEGIAFGTEDGYLCIWKRNGVNFTEVFSKRLTGGAEGQEISSMAYNPSSGHLGVVHCSEAVHWFIIDGAMWPILVKLVAFPKHWPQAVGFGQSGVRRPELWTFGREDGVIHILNDNGQVLKSKDTGTVIGHAAINMKEDAVILDDVSQGIALYKLSGTERLKSVPHSECRSR</sequence>
<evidence type="ECO:0008006" key="3">
    <source>
        <dbReference type="Google" id="ProtNLM"/>
    </source>
</evidence>
<proteinExistence type="predicted"/>
<dbReference type="EMBL" id="ML769409">
    <property type="protein sequence ID" value="KAE9405453.1"/>
    <property type="molecule type" value="Genomic_DNA"/>
</dbReference>
<dbReference type="SUPFAM" id="SSF69322">
    <property type="entry name" value="Tricorn protease domain 2"/>
    <property type="match status" value="1"/>
</dbReference>
<accession>A0A6A4I6D1</accession>
<name>A0A6A4I6D1_9AGAR</name>
<evidence type="ECO:0000313" key="2">
    <source>
        <dbReference type="Proteomes" id="UP000799118"/>
    </source>
</evidence>
<gene>
    <name evidence="1" type="ORF">BT96DRAFT_791368</name>
</gene>
<evidence type="ECO:0000313" key="1">
    <source>
        <dbReference type="EMBL" id="KAE9405453.1"/>
    </source>
</evidence>
<dbReference type="Proteomes" id="UP000799118">
    <property type="component" value="Unassembled WGS sequence"/>
</dbReference>
<feature type="non-terminal residue" evidence="1">
    <location>
        <position position="191"/>
    </location>
</feature>
<keyword evidence="2" id="KW-1185">Reference proteome</keyword>
<organism evidence="1 2">
    <name type="scientific">Gymnopus androsaceus JB14</name>
    <dbReference type="NCBI Taxonomy" id="1447944"/>
    <lineage>
        <taxon>Eukaryota</taxon>
        <taxon>Fungi</taxon>
        <taxon>Dikarya</taxon>
        <taxon>Basidiomycota</taxon>
        <taxon>Agaricomycotina</taxon>
        <taxon>Agaricomycetes</taxon>
        <taxon>Agaricomycetidae</taxon>
        <taxon>Agaricales</taxon>
        <taxon>Marasmiineae</taxon>
        <taxon>Omphalotaceae</taxon>
        <taxon>Gymnopus</taxon>
    </lineage>
</organism>